<accession>G0MW27</accession>
<dbReference type="InParanoid" id="G0MW27"/>
<dbReference type="EMBL" id="GL379815">
    <property type="protein sequence ID" value="EGT45300.1"/>
    <property type="molecule type" value="Genomic_DNA"/>
</dbReference>
<keyword evidence="2" id="KW-1185">Reference proteome</keyword>
<organism evidence="2">
    <name type="scientific">Caenorhabditis brenneri</name>
    <name type="common">Nematode worm</name>
    <dbReference type="NCBI Taxonomy" id="135651"/>
    <lineage>
        <taxon>Eukaryota</taxon>
        <taxon>Metazoa</taxon>
        <taxon>Ecdysozoa</taxon>
        <taxon>Nematoda</taxon>
        <taxon>Chromadorea</taxon>
        <taxon>Rhabditida</taxon>
        <taxon>Rhabditina</taxon>
        <taxon>Rhabditomorpha</taxon>
        <taxon>Rhabditoidea</taxon>
        <taxon>Rhabditidae</taxon>
        <taxon>Peloderinae</taxon>
        <taxon>Caenorhabditis</taxon>
    </lineage>
</organism>
<dbReference type="Proteomes" id="UP000008068">
    <property type="component" value="Unassembled WGS sequence"/>
</dbReference>
<dbReference type="AlphaFoldDB" id="G0MW27"/>
<sequence length="107" mass="11958">MFTLNKDVIQEKIQIFFLNLRGLFHHLTELASLSTLSAIGTEAIPAVASGQCHPGCFGHFQNFAARFRHSNSLTVRFSSEDIIALEEHIAVGCIHHNNLVEERSAQR</sequence>
<dbReference type="HOGENOM" id="CLU_2212265_0_0_1"/>
<reference evidence="2" key="1">
    <citation type="submission" date="2011-07" db="EMBL/GenBank/DDBJ databases">
        <authorList>
            <consortium name="Caenorhabditis brenneri Sequencing and Analysis Consortium"/>
            <person name="Wilson R.K."/>
        </authorList>
    </citation>
    <scope>NUCLEOTIDE SEQUENCE [LARGE SCALE GENOMIC DNA]</scope>
    <source>
        <strain evidence="2">PB2801</strain>
    </source>
</reference>
<proteinExistence type="predicted"/>
<name>G0MW27_CAEBE</name>
<evidence type="ECO:0000313" key="2">
    <source>
        <dbReference type="Proteomes" id="UP000008068"/>
    </source>
</evidence>
<evidence type="ECO:0000313" key="1">
    <source>
        <dbReference type="EMBL" id="EGT45300.1"/>
    </source>
</evidence>
<gene>
    <name evidence="1" type="ORF">CAEBREN_14976</name>
</gene>
<protein>
    <submittedName>
        <fullName evidence="1">Uncharacterized protein</fullName>
    </submittedName>
</protein>